<evidence type="ECO:0000256" key="11">
    <source>
        <dbReference type="SAM" id="MobiDB-lite"/>
    </source>
</evidence>
<comment type="subcellular location">
    <subcellularLocation>
        <location evidence="2">Cytoplasm</location>
    </subcellularLocation>
    <subcellularLocation>
        <location evidence="1">Nucleus</location>
    </subcellularLocation>
</comment>
<evidence type="ECO:0000259" key="13">
    <source>
        <dbReference type="Pfam" id="PF13017"/>
    </source>
</evidence>
<evidence type="ECO:0000256" key="9">
    <source>
        <dbReference type="ARBA" id="ARBA00023242"/>
    </source>
</evidence>
<keyword evidence="8" id="KW-0943">RNA-mediated gene silencing</keyword>
<dbReference type="InterPro" id="IPR039259">
    <property type="entry name" value="Protein_maelstrom"/>
</dbReference>
<dbReference type="InterPro" id="IPR024970">
    <property type="entry name" value="Maelstrom"/>
</dbReference>
<dbReference type="SUPFAM" id="SSF47095">
    <property type="entry name" value="HMG-box"/>
    <property type="match status" value="1"/>
</dbReference>
<evidence type="ECO:0000313" key="14">
    <source>
        <dbReference type="EMBL" id="CAL8105402.1"/>
    </source>
</evidence>
<organism evidence="14 15">
    <name type="scientific">Orchesella dallaii</name>
    <dbReference type="NCBI Taxonomy" id="48710"/>
    <lineage>
        <taxon>Eukaryota</taxon>
        <taxon>Metazoa</taxon>
        <taxon>Ecdysozoa</taxon>
        <taxon>Arthropoda</taxon>
        <taxon>Hexapoda</taxon>
        <taxon>Collembola</taxon>
        <taxon>Entomobryomorpha</taxon>
        <taxon>Entomobryoidea</taxon>
        <taxon>Orchesellidae</taxon>
        <taxon>Orchesellinae</taxon>
        <taxon>Orchesella</taxon>
    </lineage>
</organism>
<feature type="domain" description="Maelstrom" evidence="13">
    <location>
        <begin position="146"/>
        <end position="263"/>
    </location>
</feature>
<evidence type="ECO:0000313" key="15">
    <source>
        <dbReference type="Proteomes" id="UP001642540"/>
    </source>
</evidence>
<keyword evidence="4" id="KW-0217">Developmental protein</keyword>
<dbReference type="Pfam" id="PF13017">
    <property type="entry name" value="Maelstrom"/>
    <property type="match status" value="1"/>
</dbReference>
<evidence type="ECO:0000256" key="1">
    <source>
        <dbReference type="ARBA" id="ARBA00004123"/>
    </source>
</evidence>
<keyword evidence="5" id="KW-0963">Cytoplasm</keyword>
<dbReference type="InterPro" id="IPR009071">
    <property type="entry name" value="HMG_box_dom"/>
</dbReference>
<evidence type="ECO:0008006" key="16">
    <source>
        <dbReference type="Google" id="ProtNLM"/>
    </source>
</evidence>
<feature type="region of interest" description="Disordered" evidence="11">
    <location>
        <begin position="463"/>
        <end position="497"/>
    </location>
</feature>
<protein>
    <recommendedName>
        <fullName evidence="16">HMG box domain-containing protein</fullName>
    </recommendedName>
</protein>
<evidence type="ECO:0000256" key="8">
    <source>
        <dbReference type="ARBA" id="ARBA00023158"/>
    </source>
</evidence>
<sequence length="497" mass="56988">MASGSIPANMEPTKAKKKNGFFVFMEERKTSLEASFGRKLPMRMVAEILSNDWQKLSSQQKEGYAGKARAFNEILRGVKEQGNAPKKQEEMQRDLEKQMKQMALEKQHSQNTLAVWKMFASRDWITKPIVLCSFSLYYEPNDLKPDEKFIPAEIGLTAFSLKQGIIDNYARIIDPGDDAFPKRQEKQVQETVNKLGIPAIGTHEQLTDCMGIVNVLECFLEHYCDKSHGSLYLFAFNTDLKATEKCLEWIFTTAGRTIPVEVLNLSLYSHVASTQNNLGYRPVTEEEVAVFGPSIRTRTCVKRGSDAESFIQSSGTKPPISPNRSVGKPLTGRFVYPVPLSLASYGVFEREEDVDFIVGCTYNYMYYKELCCMYHMLKGDGSHNCALNKSNRCAFTLLEILTMSNTVETFPHTHYPTIDDDDDPYDEQLRRWEMLSPWGITRMETDIVKRYVLDRDQPMIRRQQRRRQLYRSQVMQDEVDDKEKAGHSFTGKSSPNY</sequence>
<evidence type="ECO:0000256" key="5">
    <source>
        <dbReference type="ARBA" id="ARBA00022490"/>
    </source>
</evidence>
<keyword evidence="9" id="KW-0539">Nucleus</keyword>
<feature type="domain" description="HMG box" evidence="12">
    <location>
        <begin position="14"/>
        <end position="70"/>
    </location>
</feature>
<comment type="caution">
    <text evidence="14">The sequence shown here is derived from an EMBL/GenBank/DDBJ whole genome shotgun (WGS) entry which is preliminary data.</text>
</comment>
<accession>A0ABP1QN40</accession>
<evidence type="ECO:0000256" key="4">
    <source>
        <dbReference type="ARBA" id="ARBA00022473"/>
    </source>
</evidence>
<evidence type="ECO:0000256" key="6">
    <source>
        <dbReference type="ARBA" id="ARBA00022782"/>
    </source>
</evidence>
<dbReference type="PANTHER" id="PTHR21358">
    <property type="entry name" value="PROTEIN MAELSTROM HOMOLOG"/>
    <property type="match status" value="1"/>
</dbReference>
<gene>
    <name evidence="14" type="ORF">ODALV1_LOCUS12054</name>
</gene>
<proteinExistence type="inferred from homology"/>
<dbReference type="Gene3D" id="1.10.30.10">
    <property type="entry name" value="High mobility group box domain"/>
    <property type="match status" value="1"/>
</dbReference>
<evidence type="ECO:0000256" key="3">
    <source>
        <dbReference type="ARBA" id="ARBA00007057"/>
    </source>
</evidence>
<reference evidence="14 15" key="1">
    <citation type="submission" date="2024-08" db="EMBL/GenBank/DDBJ databases">
        <authorList>
            <person name="Cucini C."/>
            <person name="Frati F."/>
        </authorList>
    </citation>
    <scope>NUCLEOTIDE SEQUENCE [LARGE SCALE GENOMIC DNA]</scope>
</reference>
<keyword evidence="15" id="KW-1185">Reference proteome</keyword>
<dbReference type="EMBL" id="CAXLJM020000036">
    <property type="protein sequence ID" value="CAL8105402.1"/>
    <property type="molecule type" value="Genomic_DNA"/>
</dbReference>
<dbReference type="InterPro" id="IPR036910">
    <property type="entry name" value="HMG_box_dom_sf"/>
</dbReference>
<evidence type="ECO:0000256" key="10">
    <source>
        <dbReference type="ARBA" id="ARBA00023254"/>
    </source>
</evidence>
<keyword evidence="7" id="KW-0238">DNA-binding</keyword>
<dbReference type="Proteomes" id="UP001642540">
    <property type="component" value="Unassembled WGS sequence"/>
</dbReference>
<keyword evidence="10" id="KW-0469">Meiosis</keyword>
<dbReference type="Pfam" id="PF09011">
    <property type="entry name" value="HMG_box_2"/>
    <property type="match status" value="1"/>
</dbReference>
<comment type="similarity">
    <text evidence="3">Belongs to the maelstrom family.</text>
</comment>
<keyword evidence="6" id="KW-0221">Differentiation</keyword>
<dbReference type="PANTHER" id="PTHR21358:SF4">
    <property type="entry name" value="PROTEIN MAELSTROM HOMOLOG"/>
    <property type="match status" value="1"/>
</dbReference>
<evidence type="ECO:0000259" key="12">
    <source>
        <dbReference type="Pfam" id="PF09011"/>
    </source>
</evidence>
<name>A0ABP1QN40_9HEXA</name>
<evidence type="ECO:0000256" key="2">
    <source>
        <dbReference type="ARBA" id="ARBA00004496"/>
    </source>
</evidence>
<evidence type="ECO:0000256" key="7">
    <source>
        <dbReference type="ARBA" id="ARBA00023125"/>
    </source>
</evidence>